<reference evidence="3" key="1">
    <citation type="submission" date="2024-04" db="EMBL/GenBank/DDBJ databases">
        <title>Salinicola lusitanus LLJ914,a marine bacterium isolated from the Okinawa Trough.</title>
        <authorList>
            <person name="Li J."/>
        </authorList>
    </citation>
    <scope>NUCLEOTIDE SEQUENCE [LARGE SCALE GENOMIC DNA]</scope>
</reference>
<keyword evidence="3" id="KW-1185">Reference proteome</keyword>
<gene>
    <name evidence="2" type="ORF">WMY93_021985</name>
</gene>
<name>A0AAW0NDF6_9GOBI</name>
<evidence type="ECO:0000313" key="3">
    <source>
        <dbReference type="Proteomes" id="UP001460270"/>
    </source>
</evidence>
<proteinExistence type="predicted"/>
<organism evidence="2 3">
    <name type="scientific">Mugilogobius chulae</name>
    <name type="common">yellowstripe goby</name>
    <dbReference type="NCBI Taxonomy" id="88201"/>
    <lineage>
        <taxon>Eukaryota</taxon>
        <taxon>Metazoa</taxon>
        <taxon>Chordata</taxon>
        <taxon>Craniata</taxon>
        <taxon>Vertebrata</taxon>
        <taxon>Euteleostomi</taxon>
        <taxon>Actinopterygii</taxon>
        <taxon>Neopterygii</taxon>
        <taxon>Teleostei</taxon>
        <taxon>Neoteleostei</taxon>
        <taxon>Acanthomorphata</taxon>
        <taxon>Gobiaria</taxon>
        <taxon>Gobiiformes</taxon>
        <taxon>Gobioidei</taxon>
        <taxon>Gobiidae</taxon>
        <taxon>Gobionellinae</taxon>
        <taxon>Mugilogobius</taxon>
    </lineage>
</organism>
<dbReference type="Proteomes" id="UP001460270">
    <property type="component" value="Unassembled WGS sequence"/>
</dbReference>
<dbReference type="EMBL" id="JBBPFD010000015">
    <property type="protein sequence ID" value="KAK7896660.1"/>
    <property type="molecule type" value="Genomic_DNA"/>
</dbReference>
<dbReference type="AlphaFoldDB" id="A0AAW0NDF6"/>
<sequence length="68" mass="7346">MNFFAFRLQAGMRRLQDLALPRRQLSALLPLSGEERVCCSGFMGTVSPMPTSPSPVAPGVEPDSRPGI</sequence>
<evidence type="ECO:0000313" key="2">
    <source>
        <dbReference type="EMBL" id="KAK7896660.1"/>
    </source>
</evidence>
<feature type="region of interest" description="Disordered" evidence="1">
    <location>
        <begin position="48"/>
        <end position="68"/>
    </location>
</feature>
<accession>A0AAW0NDF6</accession>
<comment type="caution">
    <text evidence="2">The sequence shown here is derived from an EMBL/GenBank/DDBJ whole genome shotgun (WGS) entry which is preliminary data.</text>
</comment>
<protein>
    <submittedName>
        <fullName evidence="2">Uncharacterized protein</fullName>
    </submittedName>
</protein>
<evidence type="ECO:0000256" key="1">
    <source>
        <dbReference type="SAM" id="MobiDB-lite"/>
    </source>
</evidence>